<dbReference type="GO" id="GO:0016592">
    <property type="term" value="C:mediator complex"/>
    <property type="evidence" value="ECO:0007669"/>
    <property type="project" value="InterPro"/>
</dbReference>
<reference evidence="9 10" key="1">
    <citation type="submission" date="2019-09" db="EMBL/GenBank/DDBJ databases">
        <title>Draft genome of the ectomycorrhizal ascomycete Sphaerosporella brunnea.</title>
        <authorList>
            <consortium name="DOE Joint Genome Institute"/>
            <person name="Benucci G.M."/>
            <person name="Marozzi G."/>
            <person name="Antonielli L."/>
            <person name="Sanchez S."/>
            <person name="Marco P."/>
            <person name="Wang X."/>
            <person name="Falini L.B."/>
            <person name="Barry K."/>
            <person name="Haridas S."/>
            <person name="Lipzen A."/>
            <person name="Labutti K."/>
            <person name="Grigoriev I.V."/>
            <person name="Murat C."/>
            <person name="Martin F."/>
            <person name="Albertini E."/>
            <person name="Donnini D."/>
            <person name="Bonito G."/>
        </authorList>
    </citation>
    <scope>NUCLEOTIDE SEQUENCE [LARGE SCALE GENOMIC DNA]</scope>
    <source>
        <strain evidence="9 10">Sb_GMNB300</strain>
    </source>
</reference>
<feature type="region of interest" description="Disordered" evidence="8">
    <location>
        <begin position="41"/>
        <end position="79"/>
    </location>
</feature>
<dbReference type="InterPro" id="IPR037212">
    <property type="entry name" value="Med7/Med21-like"/>
</dbReference>
<dbReference type="InterPro" id="IPR044888">
    <property type="entry name" value="Mediatior_Med7_sf"/>
</dbReference>
<gene>
    <name evidence="9" type="ORF">FN846DRAFT_597230</name>
</gene>
<evidence type="ECO:0000256" key="5">
    <source>
        <dbReference type="ARBA" id="ARBA00023163"/>
    </source>
</evidence>
<comment type="function">
    <text evidence="7">Component of the Mediator complex, a coactivator involved in the regulated transcription of nearly all RNA polymerase II-dependent genes. Mediator functions as a bridge to convey information from gene-specific regulatory proteins to the basal RNA polymerase II transcription machinery. Mediator is recruited to promoters by direct interactions with regulatory proteins and serves as a scaffold for the assembly of a functional preinitiation complex with RNA polymerase II and the general transcription factors.</text>
</comment>
<evidence type="ECO:0000313" key="9">
    <source>
        <dbReference type="EMBL" id="KAA8909650.1"/>
    </source>
</evidence>
<keyword evidence="10" id="KW-1185">Reference proteome</keyword>
<evidence type="ECO:0000256" key="3">
    <source>
        <dbReference type="ARBA" id="ARBA00023015"/>
    </source>
</evidence>
<dbReference type="Proteomes" id="UP000326924">
    <property type="component" value="Unassembled WGS sequence"/>
</dbReference>
<evidence type="ECO:0000256" key="6">
    <source>
        <dbReference type="ARBA" id="ARBA00023242"/>
    </source>
</evidence>
<dbReference type="Gene3D" id="6.10.140.200">
    <property type="match status" value="1"/>
</dbReference>
<evidence type="ECO:0000256" key="1">
    <source>
        <dbReference type="ARBA" id="ARBA00004123"/>
    </source>
</evidence>
<dbReference type="SUPFAM" id="SSF140718">
    <property type="entry name" value="Mediator hinge subcomplex-like"/>
    <property type="match status" value="1"/>
</dbReference>
<protein>
    <submittedName>
        <fullName evidence="9">Uncharacterized protein</fullName>
    </submittedName>
</protein>
<dbReference type="AlphaFoldDB" id="A0A5J5F0V5"/>
<comment type="subunit">
    <text evidence="2">Component of the Mediator complex.</text>
</comment>
<dbReference type="InParanoid" id="A0A5J5F0V5"/>
<keyword evidence="5" id="KW-0804">Transcription</keyword>
<comment type="subcellular location">
    <subcellularLocation>
        <location evidence="1">Nucleus</location>
    </subcellularLocation>
</comment>
<accession>A0A5J5F0V5</accession>
<organism evidence="9 10">
    <name type="scientific">Sphaerosporella brunnea</name>
    <dbReference type="NCBI Taxonomy" id="1250544"/>
    <lineage>
        <taxon>Eukaryota</taxon>
        <taxon>Fungi</taxon>
        <taxon>Dikarya</taxon>
        <taxon>Ascomycota</taxon>
        <taxon>Pezizomycotina</taxon>
        <taxon>Pezizomycetes</taxon>
        <taxon>Pezizales</taxon>
        <taxon>Pyronemataceae</taxon>
        <taxon>Sphaerosporella</taxon>
    </lineage>
</organism>
<evidence type="ECO:0000313" key="10">
    <source>
        <dbReference type="Proteomes" id="UP000326924"/>
    </source>
</evidence>
<evidence type="ECO:0000256" key="4">
    <source>
        <dbReference type="ARBA" id="ARBA00023159"/>
    </source>
</evidence>
<keyword evidence="4" id="KW-0010">Activator</keyword>
<evidence type="ECO:0000256" key="2">
    <source>
        <dbReference type="ARBA" id="ARBA00011837"/>
    </source>
</evidence>
<name>A0A5J5F0V5_9PEZI</name>
<dbReference type="EMBL" id="VXIS01000055">
    <property type="protein sequence ID" value="KAA8909650.1"/>
    <property type="molecule type" value="Genomic_DNA"/>
</dbReference>
<evidence type="ECO:0000256" key="7">
    <source>
        <dbReference type="ARBA" id="ARBA00025687"/>
    </source>
</evidence>
<sequence>MAEAYHGRPYQARETPCIMMEDQLQHTRKETEENRVAVRRVEEASSVWPEKGEQLGRPFPTESKEKKAKLRGAPGSISSWMPPSSEKTRWCFGKFRRRLASGVCFLPSTITVCIACCVRTKYTFTGIRKIAIPKTHENPQLHDDVVPQPQTGRGKTGSARLLARDGSCHRSALRGATRTRQAELSFPLFESTASKFQQAFINPNPSLPFTSHHITSTSSSHHHRLHNSNKKRKCEKTPLVNVIKAPAGGKPCIDCGDDCSCCIIPCVIM</sequence>
<proteinExistence type="predicted"/>
<keyword evidence="6" id="KW-0539">Nucleus</keyword>
<keyword evidence="3" id="KW-0805">Transcription regulation</keyword>
<feature type="region of interest" description="Disordered" evidence="8">
    <location>
        <begin position="139"/>
        <end position="159"/>
    </location>
</feature>
<comment type="caution">
    <text evidence="9">The sequence shown here is derived from an EMBL/GenBank/DDBJ whole genome shotgun (WGS) entry which is preliminary data.</text>
</comment>
<evidence type="ECO:0000256" key="8">
    <source>
        <dbReference type="SAM" id="MobiDB-lite"/>
    </source>
</evidence>